<name>A0A285B265_9ENTR</name>
<reference evidence="3" key="1">
    <citation type="submission" date="2017-08" db="EMBL/GenBank/DDBJ databases">
        <authorList>
            <person name="Brisse S."/>
        </authorList>
    </citation>
    <scope>NUCLEOTIDE SEQUENCE [LARGE SCALE GENOMIC DNA]</scope>
    <source>
        <strain evidence="3">06D021</strain>
    </source>
</reference>
<protein>
    <submittedName>
        <fullName evidence="2">Uncharacterized protein</fullName>
    </submittedName>
</protein>
<evidence type="ECO:0000313" key="2">
    <source>
        <dbReference type="EMBL" id="SNU35010.1"/>
    </source>
</evidence>
<proteinExistence type="predicted"/>
<evidence type="ECO:0000313" key="3">
    <source>
        <dbReference type="Proteomes" id="UP000220639"/>
    </source>
</evidence>
<sequence>MGYLLFMKVLSKSNRGQSECEKNKKAGATRQKKHNEGANLID</sequence>
<gene>
    <name evidence="2" type="ORF">KOSB73_240177</name>
</gene>
<dbReference type="AlphaFoldDB" id="A0A285B265"/>
<dbReference type="EMBL" id="FZTC01000017">
    <property type="protein sequence ID" value="SNU35010.1"/>
    <property type="molecule type" value="Genomic_DNA"/>
</dbReference>
<dbReference type="Proteomes" id="UP000220639">
    <property type="component" value="Unassembled WGS sequence"/>
</dbReference>
<organism evidence="2 3">
    <name type="scientific">Klebsiella grimontii</name>
    <dbReference type="NCBI Taxonomy" id="2058152"/>
    <lineage>
        <taxon>Bacteria</taxon>
        <taxon>Pseudomonadati</taxon>
        <taxon>Pseudomonadota</taxon>
        <taxon>Gammaproteobacteria</taxon>
        <taxon>Enterobacterales</taxon>
        <taxon>Enterobacteriaceae</taxon>
        <taxon>Klebsiella/Raoultella group</taxon>
        <taxon>Klebsiella</taxon>
    </lineage>
</organism>
<accession>A0A285B265</accession>
<evidence type="ECO:0000256" key="1">
    <source>
        <dbReference type="SAM" id="MobiDB-lite"/>
    </source>
</evidence>
<feature type="region of interest" description="Disordered" evidence="1">
    <location>
        <begin position="14"/>
        <end position="42"/>
    </location>
</feature>